<feature type="compositionally biased region" description="Polar residues" evidence="1">
    <location>
        <begin position="1"/>
        <end position="20"/>
    </location>
</feature>
<dbReference type="AlphaFoldDB" id="A0A6I6E2Q8"/>
<organism evidence="2 3">
    <name type="scientific">Microbacterium oryzae</name>
    <dbReference type="NCBI Taxonomy" id="743009"/>
    <lineage>
        <taxon>Bacteria</taxon>
        <taxon>Bacillati</taxon>
        <taxon>Actinomycetota</taxon>
        <taxon>Actinomycetes</taxon>
        <taxon>Micrococcales</taxon>
        <taxon>Microbacteriaceae</taxon>
        <taxon>Microbacterium</taxon>
    </lineage>
</organism>
<dbReference type="Proteomes" id="UP000422989">
    <property type="component" value="Chromosome"/>
</dbReference>
<keyword evidence="3" id="KW-1185">Reference proteome</keyword>
<dbReference type="KEGG" id="moj:D7D94_03125"/>
<evidence type="ECO:0000256" key="1">
    <source>
        <dbReference type="SAM" id="MobiDB-lite"/>
    </source>
</evidence>
<dbReference type="EMBL" id="CP032550">
    <property type="protein sequence ID" value="QGU26770.1"/>
    <property type="molecule type" value="Genomic_DNA"/>
</dbReference>
<feature type="region of interest" description="Disordered" evidence="1">
    <location>
        <begin position="1"/>
        <end position="24"/>
    </location>
</feature>
<name>A0A6I6E2Q8_9MICO</name>
<protein>
    <submittedName>
        <fullName evidence="2">Uncharacterized protein</fullName>
    </submittedName>
</protein>
<evidence type="ECO:0000313" key="2">
    <source>
        <dbReference type="EMBL" id="QGU26770.1"/>
    </source>
</evidence>
<sequence>MASLSSLISTATNPEESSGGASMLFDEPVTLDRVEVVCFGTGTMSGTISLELTNGDNDEASQSFQCDQGRQILNVSPSRRADVAAMRFEASESTTESAWKVVMYGKQ</sequence>
<evidence type="ECO:0000313" key="3">
    <source>
        <dbReference type="Proteomes" id="UP000422989"/>
    </source>
</evidence>
<reference evidence="2 3" key="1">
    <citation type="submission" date="2018-09" db="EMBL/GenBank/DDBJ databases">
        <title>Whole genome sequencing of Microbacterium oryzae strain MB-10T.</title>
        <authorList>
            <person name="Das S.K."/>
        </authorList>
    </citation>
    <scope>NUCLEOTIDE SEQUENCE [LARGE SCALE GENOMIC DNA]</scope>
    <source>
        <strain evidence="2 3">MB-10</strain>
    </source>
</reference>
<proteinExistence type="predicted"/>
<gene>
    <name evidence="2" type="ORF">D7D94_03125</name>
</gene>
<accession>A0A6I6E2Q8</accession>